<name>A0A8J2WN58_9CRUS</name>
<dbReference type="InterPro" id="IPR036259">
    <property type="entry name" value="MFS_trans_sf"/>
</dbReference>
<proteinExistence type="predicted"/>
<feature type="region of interest" description="Disordered" evidence="6">
    <location>
        <begin position="269"/>
        <end position="290"/>
    </location>
</feature>
<feature type="compositionally biased region" description="Basic and acidic residues" evidence="6">
    <location>
        <begin position="11"/>
        <end position="27"/>
    </location>
</feature>
<feature type="transmembrane region" description="Helical" evidence="7">
    <location>
        <begin position="479"/>
        <end position="503"/>
    </location>
</feature>
<feature type="compositionally biased region" description="Polar residues" evidence="6">
    <location>
        <begin position="275"/>
        <end position="285"/>
    </location>
</feature>
<dbReference type="GO" id="GO:0022857">
    <property type="term" value="F:transmembrane transporter activity"/>
    <property type="evidence" value="ECO:0007669"/>
    <property type="project" value="InterPro"/>
</dbReference>
<dbReference type="SUPFAM" id="SSF103473">
    <property type="entry name" value="MFS general substrate transporter"/>
    <property type="match status" value="2"/>
</dbReference>
<feature type="transmembrane region" description="Helical" evidence="7">
    <location>
        <begin position="135"/>
        <end position="156"/>
    </location>
</feature>
<feature type="transmembrane region" description="Helical" evidence="7">
    <location>
        <begin position="515"/>
        <end position="535"/>
    </location>
</feature>
<dbReference type="Gene3D" id="1.20.1250.20">
    <property type="entry name" value="MFS general substrate transporter like domains"/>
    <property type="match status" value="2"/>
</dbReference>
<sequence length="587" mass="64211">MVGGRSGSYSFEEKNLSSSAEHDLGDVPKKCDTTEMMGDAGGVDEVDYAKQVEPASERKRRYFSLAVITFTAFTFNLSFSIILTSAKPYLDQMDPEAGTQFLGLFIAAQPLAQLFFSPLLGYLGNKFGSIRLLSILSTLILTAGFVLYACVSALPAPRRWYLFAARFLVGAAAGLLGERILLIIGIFLLAIGPVLLFPYGGPPPPIKYSNMSHGITSTIGADNNTLVQELTFSYNYGWLSLTSMGPHDISGKMLKRGGSKSYSLEPIYNPKKVSTDNNGNQTSIENRNDADEKPLSDYAKLMEPAKVRKRRYFSLAVICFTAFILALSISIVMTSAKPYLDLLSFKILLLSLFHDNLNEMFFLKFIQMDPDAGTEFLGLYIASQPLAQLFFSPLMGFLGNKLGSIRIPAIVSTFILAIGFSFYACISALPEPRKWYLFAARFVIGSASGTSTLCYSYVASASTVKERTTALSLLQMSKSFAFIIGPRIMYSAAGVYGLFMFGLVGPISRKLGERIVLMAGIIFAMSGVLCVYPYGGPLPPLKFINETVDELTTPRSFSSTWNPLDSPDIDDVFPTCYNASIALKNGK</sequence>
<evidence type="ECO:0000256" key="5">
    <source>
        <dbReference type="ARBA" id="ARBA00023136"/>
    </source>
</evidence>
<evidence type="ECO:0008006" key="10">
    <source>
        <dbReference type="Google" id="ProtNLM"/>
    </source>
</evidence>
<evidence type="ECO:0000256" key="6">
    <source>
        <dbReference type="SAM" id="MobiDB-lite"/>
    </source>
</evidence>
<feature type="transmembrane region" description="Helical" evidence="7">
    <location>
        <begin position="176"/>
        <end position="197"/>
    </location>
</feature>
<feature type="transmembrane region" description="Helical" evidence="7">
    <location>
        <begin position="405"/>
        <end position="426"/>
    </location>
</feature>
<accession>A0A8J2WN58</accession>
<evidence type="ECO:0000256" key="7">
    <source>
        <dbReference type="SAM" id="Phobius"/>
    </source>
</evidence>
<reference evidence="8" key="1">
    <citation type="submission" date="2021-11" db="EMBL/GenBank/DDBJ databases">
        <authorList>
            <person name="Schell T."/>
        </authorList>
    </citation>
    <scope>NUCLEOTIDE SEQUENCE</scope>
    <source>
        <strain evidence="8">M5</strain>
    </source>
</reference>
<feature type="transmembrane region" description="Helical" evidence="7">
    <location>
        <begin position="377"/>
        <end position="399"/>
    </location>
</feature>
<evidence type="ECO:0000256" key="2">
    <source>
        <dbReference type="ARBA" id="ARBA00022448"/>
    </source>
</evidence>
<comment type="caution">
    <text evidence="8">The sequence shown here is derived from an EMBL/GenBank/DDBJ whole genome shotgun (WGS) entry which is preliminary data.</text>
</comment>
<keyword evidence="2" id="KW-0813">Transport</keyword>
<evidence type="ECO:0000256" key="4">
    <source>
        <dbReference type="ARBA" id="ARBA00022989"/>
    </source>
</evidence>
<organism evidence="8 9">
    <name type="scientific">Daphnia galeata</name>
    <dbReference type="NCBI Taxonomy" id="27404"/>
    <lineage>
        <taxon>Eukaryota</taxon>
        <taxon>Metazoa</taxon>
        <taxon>Ecdysozoa</taxon>
        <taxon>Arthropoda</taxon>
        <taxon>Crustacea</taxon>
        <taxon>Branchiopoda</taxon>
        <taxon>Diplostraca</taxon>
        <taxon>Cladocera</taxon>
        <taxon>Anomopoda</taxon>
        <taxon>Daphniidae</taxon>
        <taxon>Daphnia</taxon>
    </lineage>
</organism>
<dbReference type="OrthoDB" id="370281at2759"/>
<feature type="transmembrane region" description="Helical" evidence="7">
    <location>
        <begin position="62"/>
        <end position="82"/>
    </location>
</feature>
<protein>
    <recommendedName>
        <fullName evidence="10">Major facilitator superfamily (MFS) profile domain-containing protein</fullName>
    </recommendedName>
</protein>
<comment type="subcellular location">
    <subcellularLocation>
        <location evidence="1">Endomembrane system</location>
        <topology evidence="1">Multi-pass membrane protein</topology>
    </subcellularLocation>
</comment>
<evidence type="ECO:0000313" key="8">
    <source>
        <dbReference type="EMBL" id="CAH0112543.1"/>
    </source>
</evidence>
<keyword evidence="3 7" id="KW-0812">Transmembrane</keyword>
<feature type="transmembrane region" description="Helical" evidence="7">
    <location>
        <begin position="102"/>
        <end position="123"/>
    </location>
</feature>
<evidence type="ECO:0000256" key="3">
    <source>
        <dbReference type="ARBA" id="ARBA00022692"/>
    </source>
</evidence>
<feature type="region of interest" description="Disordered" evidence="6">
    <location>
        <begin position="1"/>
        <end position="27"/>
    </location>
</feature>
<dbReference type="PANTHER" id="PTHR23510:SF3">
    <property type="entry name" value="MAJOR FACILITATOR SUPERFAMILY DOMAIN-CONTAINING PROTEIN 8"/>
    <property type="match status" value="1"/>
</dbReference>
<dbReference type="InterPro" id="IPR051068">
    <property type="entry name" value="MFS_Domain-Containing_Protein"/>
</dbReference>
<evidence type="ECO:0000313" key="9">
    <source>
        <dbReference type="Proteomes" id="UP000789390"/>
    </source>
</evidence>
<dbReference type="Proteomes" id="UP000789390">
    <property type="component" value="Unassembled WGS sequence"/>
</dbReference>
<gene>
    <name evidence="8" type="ORF">DGAL_LOCUS16274</name>
</gene>
<keyword evidence="9" id="KW-1185">Reference proteome</keyword>
<feature type="transmembrane region" description="Helical" evidence="7">
    <location>
        <begin position="312"/>
        <end position="333"/>
    </location>
</feature>
<evidence type="ECO:0000256" key="1">
    <source>
        <dbReference type="ARBA" id="ARBA00004127"/>
    </source>
</evidence>
<dbReference type="InterPro" id="IPR011701">
    <property type="entry name" value="MFS"/>
</dbReference>
<dbReference type="GO" id="GO:0005765">
    <property type="term" value="C:lysosomal membrane"/>
    <property type="evidence" value="ECO:0007669"/>
    <property type="project" value="TreeGrafter"/>
</dbReference>
<keyword evidence="5 7" id="KW-0472">Membrane</keyword>
<dbReference type="EMBL" id="CAKKLH010000327">
    <property type="protein sequence ID" value="CAH0112543.1"/>
    <property type="molecule type" value="Genomic_DNA"/>
</dbReference>
<dbReference type="Pfam" id="PF07690">
    <property type="entry name" value="MFS_1"/>
    <property type="match status" value="1"/>
</dbReference>
<dbReference type="AlphaFoldDB" id="A0A8J2WN58"/>
<dbReference type="GO" id="GO:0012505">
    <property type="term" value="C:endomembrane system"/>
    <property type="evidence" value="ECO:0007669"/>
    <property type="project" value="UniProtKB-SubCell"/>
</dbReference>
<dbReference type="PANTHER" id="PTHR23510">
    <property type="entry name" value="INNER MEMBRANE TRANSPORT PROTEIN YAJR"/>
    <property type="match status" value="1"/>
</dbReference>
<keyword evidence="4 7" id="KW-1133">Transmembrane helix</keyword>
<feature type="transmembrane region" description="Helical" evidence="7">
    <location>
        <begin position="438"/>
        <end position="459"/>
    </location>
</feature>